<evidence type="ECO:0000313" key="2">
    <source>
        <dbReference type="Proteomes" id="UP000034448"/>
    </source>
</evidence>
<protein>
    <recommendedName>
        <fullName evidence="3">DUF4177 domain-containing protein</fullName>
    </recommendedName>
</protein>
<organism evidence="1 2">
    <name type="scientific">Candidatus Daviesbacteria bacterium GW2011_GWA1_36_8</name>
    <dbReference type="NCBI Taxonomy" id="1618417"/>
    <lineage>
        <taxon>Bacteria</taxon>
        <taxon>Candidatus Daviesiibacteriota</taxon>
    </lineage>
</organism>
<gene>
    <name evidence="1" type="ORF">US28_C0025G0048</name>
</gene>
<proteinExistence type="predicted"/>
<evidence type="ECO:0000313" key="1">
    <source>
        <dbReference type="EMBL" id="KKQ15025.1"/>
    </source>
</evidence>
<reference evidence="1 2" key="1">
    <citation type="journal article" date="2015" name="Nature">
        <title>rRNA introns, odd ribosomes, and small enigmatic genomes across a large radiation of phyla.</title>
        <authorList>
            <person name="Brown C.T."/>
            <person name="Hug L.A."/>
            <person name="Thomas B.C."/>
            <person name="Sharon I."/>
            <person name="Castelle C.J."/>
            <person name="Singh A."/>
            <person name="Wilkins M.J."/>
            <person name="Williams K.H."/>
            <person name="Banfield J.F."/>
        </authorList>
    </citation>
    <scope>NUCLEOTIDE SEQUENCE [LARGE SCALE GENOMIC DNA]</scope>
</reference>
<evidence type="ECO:0008006" key="3">
    <source>
        <dbReference type="Google" id="ProtNLM"/>
    </source>
</evidence>
<dbReference type="AlphaFoldDB" id="A0A0G0FMV8"/>
<dbReference type="EMBL" id="LBSJ01000025">
    <property type="protein sequence ID" value="KKQ15025.1"/>
    <property type="molecule type" value="Genomic_DNA"/>
</dbReference>
<sequence>MSDIKQWEYAQLDVTIAKSSKGQGLVVQHVNFVEFRTDQRTQYPSYQAALNVLGLEGWEMCSNRTVPPGFSIFIESYSFKRPIVVISEV</sequence>
<dbReference type="Proteomes" id="UP000034448">
    <property type="component" value="Unassembled WGS sequence"/>
</dbReference>
<comment type="caution">
    <text evidence="1">The sequence shown here is derived from an EMBL/GenBank/DDBJ whole genome shotgun (WGS) entry which is preliminary data.</text>
</comment>
<name>A0A0G0FMV8_9BACT</name>
<accession>A0A0G0FMV8</accession>